<keyword evidence="1" id="KW-0812">Transmembrane</keyword>
<evidence type="ECO:0000256" key="1">
    <source>
        <dbReference type="SAM" id="Phobius"/>
    </source>
</evidence>
<proteinExistence type="predicted"/>
<comment type="caution">
    <text evidence="2">The sequence shown here is derived from an EMBL/GenBank/DDBJ whole genome shotgun (WGS) entry which is preliminary data.</text>
</comment>
<keyword evidence="1" id="KW-1133">Transmembrane helix</keyword>
<organism evidence="2 3">
    <name type="scientific">Luteolibacter flavescens</name>
    <dbReference type="NCBI Taxonomy" id="1859460"/>
    <lineage>
        <taxon>Bacteria</taxon>
        <taxon>Pseudomonadati</taxon>
        <taxon>Verrucomicrobiota</taxon>
        <taxon>Verrucomicrobiia</taxon>
        <taxon>Verrucomicrobiales</taxon>
        <taxon>Verrucomicrobiaceae</taxon>
        <taxon>Luteolibacter</taxon>
    </lineage>
</organism>
<keyword evidence="1" id="KW-0472">Membrane</keyword>
<feature type="transmembrane region" description="Helical" evidence="1">
    <location>
        <begin position="58"/>
        <end position="77"/>
    </location>
</feature>
<feature type="transmembrane region" description="Helical" evidence="1">
    <location>
        <begin position="110"/>
        <end position="129"/>
    </location>
</feature>
<dbReference type="RefSeq" id="WP_264499474.1">
    <property type="nucleotide sequence ID" value="NZ_JAPDDS010000001.1"/>
</dbReference>
<keyword evidence="3" id="KW-1185">Reference proteome</keyword>
<reference evidence="2 3" key="1">
    <citation type="submission" date="2022-10" db="EMBL/GenBank/DDBJ databases">
        <title>Luteolibacter flavescens strain MCCC 1K03193, whole genome shotgun sequencing project.</title>
        <authorList>
            <person name="Zhao G."/>
            <person name="Shen L."/>
        </authorList>
    </citation>
    <scope>NUCLEOTIDE SEQUENCE [LARGE SCALE GENOMIC DNA]</scope>
    <source>
        <strain evidence="2 3">MCCC 1K03193</strain>
    </source>
</reference>
<protein>
    <recommendedName>
        <fullName evidence="4">ABC transporter permease</fullName>
    </recommendedName>
</protein>
<feature type="transmembrane region" description="Helical" evidence="1">
    <location>
        <begin position="159"/>
        <end position="179"/>
    </location>
</feature>
<sequence length="241" mass="25662">MISRPSWERPLRQRLRKWRKCSVSLRWLRDHAGVLLFFFALSWVLAHGCEVVFGESGGATGVSAVSGLIGALLSASVRSRWEAHGWLVDWTPATPIIAWKLRTREHLPSVVAIVFLSLFMSCSTVGFGIEATAPTALAASVLSMACGFLLAGGRVSSAVLFAAFVLTIAFTLLSGWFGIIQGGHVPAIGQGSRAALAAGLSMGIHYALLAGPCDPLGRADFVDGDFVVRVEVGVGPARRIF</sequence>
<evidence type="ECO:0008006" key="4">
    <source>
        <dbReference type="Google" id="ProtNLM"/>
    </source>
</evidence>
<dbReference type="EMBL" id="JAPDDS010000001">
    <property type="protein sequence ID" value="MCW1883515.1"/>
    <property type="molecule type" value="Genomic_DNA"/>
</dbReference>
<accession>A0ABT3FIW7</accession>
<dbReference type="Proteomes" id="UP001207930">
    <property type="component" value="Unassembled WGS sequence"/>
</dbReference>
<feature type="transmembrane region" description="Helical" evidence="1">
    <location>
        <begin position="135"/>
        <end position="152"/>
    </location>
</feature>
<evidence type="ECO:0000313" key="3">
    <source>
        <dbReference type="Proteomes" id="UP001207930"/>
    </source>
</evidence>
<name>A0ABT3FIW7_9BACT</name>
<gene>
    <name evidence="2" type="ORF">OKA04_02170</name>
</gene>
<evidence type="ECO:0000313" key="2">
    <source>
        <dbReference type="EMBL" id="MCW1883515.1"/>
    </source>
</evidence>